<comment type="caution">
    <text evidence="1">The sequence shown here is derived from an EMBL/GenBank/DDBJ whole genome shotgun (WGS) entry which is preliminary data.</text>
</comment>
<keyword evidence="2" id="KW-1185">Reference proteome</keyword>
<sequence>MYTKSACRRLPHTDQSYFPYTTFIRPFLSASQPYLSSSYLGRSNGFPYISSHHFTTGHIQSNWKKVIRKKAHDPNYDGHLGHGEKIENPARRSRGGRYNYFDWDTLVRCIKNCPSVIERDRMPNGHELEYHYKGASIGVNHHGGFDIVAQILNLSPCRSYIYSKEEYPVWIEELRMIEKAKDFQKNENLKISAHRHILPPYLQNGLNSELVNIKGKKLSNNDKRRLIKQIYSKLNIRLHAMDLRKKKAAETAWKNYKQRLRTKIKEEEQRILSHPKFNGKFDGLLQSAQEQNKSYDDRYVQVNEGHKHEHILLHQYEKGHLLSEEEKEAIDPKTWKGKAKKVWRDYKTNRQNKKLAKKKGQTDTITPVKQIIFFQNEFIVNFEILKNDRFNNVCTRYVRLNRVYNLFCKKHFLNMTFPNCEGRRNALQFYFF</sequence>
<evidence type="ECO:0000313" key="1">
    <source>
        <dbReference type="EMBL" id="ETO02224.1"/>
    </source>
</evidence>
<protein>
    <submittedName>
        <fullName evidence="1">Uncharacterized protein</fullName>
    </submittedName>
</protein>
<proteinExistence type="predicted"/>
<organism evidence="1 2">
    <name type="scientific">Reticulomyxa filosa</name>
    <dbReference type="NCBI Taxonomy" id="46433"/>
    <lineage>
        <taxon>Eukaryota</taxon>
        <taxon>Sar</taxon>
        <taxon>Rhizaria</taxon>
        <taxon>Retaria</taxon>
        <taxon>Foraminifera</taxon>
        <taxon>Monothalamids</taxon>
        <taxon>Reticulomyxidae</taxon>
        <taxon>Reticulomyxa</taxon>
    </lineage>
</organism>
<dbReference type="Proteomes" id="UP000023152">
    <property type="component" value="Unassembled WGS sequence"/>
</dbReference>
<evidence type="ECO:0000313" key="2">
    <source>
        <dbReference type="Proteomes" id="UP000023152"/>
    </source>
</evidence>
<name>X6LKS3_RETFI</name>
<dbReference type="EMBL" id="ASPP01036397">
    <property type="protein sequence ID" value="ETO02224.1"/>
    <property type="molecule type" value="Genomic_DNA"/>
</dbReference>
<gene>
    <name evidence="1" type="ORF">RFI_35212</name>
</gene>
<dbReference type="AlphaFoldDB" id="X6LKS3"/>
<accession>X6LKS3</accession>
<reference evidence="1 2" key="1">
    <citation type="journal article" date="2013" name="Curr. Biol.">
        <title>The Genome of the Foraminiferan Reticulomyxa filosa.</title>
        <authorList>
            <person name="Glockner G."/>
            <person name="Hulsmann N."/>
            <person name="Schleicher M."/>
            <person name="Noegel A.A."/>
            <person name="Eichinger L."/>
            <person name="Gallinger C."/>
            <person name="Pawlowski J."/>
            <person name="Sierra R."/>
            <person name="Euteneuer U."/>
            <person name="Pillet L."/>
            <person name="Moustafa A."/>
            <person name="Platzer M."/>
            <person name="Groth M."/>
            <person name="Szafranski K."/>
            <person name="Schliwa M."/>
        </authorList>
    </citation>
    <scope>NUCLEOTIDE SEQUENCE [LARGE SCALE GENOMIC DNA]</scope>
</reference>